<evidence type="ECO:0000313" key="1">
    <source>
        <dbReference type="EMBL" id="MDQ0449094.1"/>
    </source>
</evidence>
<gene>
    <name evidence="1" type="ORF">QO012_003609</name>
</gene>
<dbReference type="RefSeq" id="WP_238203726.1">
    <property type="nucleotide sequence ID" value="NZ_BPQE01000015.1"/>
</dbReference>
<dbReference type="EMBL" id="JAUSVP010000012">
    <property type="protein sequence ID" value="MDQ0449094.1"/>
    <property type="molecule type" value="Genomic_DNA"/>
</dbReference>
<name>A0ABU0I3B1_9HYPH</name>
<protein>
    <submittedName>
        <fullName evidence="1">Uncharacterized protein</fullName>
    </submittedName>
</protein>
<reference evidence="1 2" key="1">
    <citation type="submission" date="2023-07" db="EMBL/GenBank/DDBJ databases">
        <title>Genomic Encyclopedia of Type Strains, Phase IV (KMG-IV): sequencing the most valuable type-strain genomes for metagenomic binning, comparative biology and taxonomic classification.</title>
        <authorList>
            <person name="Goeker M."/>
        </authorList>
    </citation>
    <scope>NUCLEOTIDE SEQUENCE [LARGE SCALE GENOMIC DNA]</scope>
    <source>
        <strain evidence="1 2">DSM 19013</strain>
    </source>
</reference>
<evidence type="ECO:0000313" key="2">
    <source>
        <dbReference type="Proteomes" id="UP001231124"/>
    </source>
</evidence>
<comment type="caution">
    <text evidence="1">The sequence shown here is derived from an EMBL/GenBank/DDBJ whole genome shotgun (WGS) entry which is preliminary data.</text>
</comment>
<proteinExistence type="predicted"/>
<organism evidence="1 2">
    <name type="scientific">Methylobacterium aerolatum</name>
    <dbReference type="NCBI Taxonomy" id="418708"/>
    <lineage>
        <taxon>Bacteria</taxon>
        <taxon>Pseudomonadati</taxon>
        <taxon>Pseudomonadota</taxon>
        <taxon>Alphaproteobacteria</taxon>
        <taxon>Hyphomicrobiales</taxon>
        <taxon>Methylobacteriaceae</taxon>
        <taxon>Methylobacterium</taxon>
    </lineage>
</organism>
<keyword evidence="2" id="KW-1185">Reference proteome</keyword>
<accession>A0ABU0I3B1</accession>
<sequence length="58" mass="6647">MDTVYTAEERRLLVSSLRLLFDALVRQPTDDPLKHQSRESLRRILSLLEGEGARLPPS</sequence>
<dbReference type="Proteomes" id="UP001231124">
    <property type="component" value="Unassembled WGS sequence"/>
</dbReference>